<keyword evidence="3" id="KW-1133">Transmembrane helix</keyword>
<dbReference type="GO" id="GO:0009451">
    <property type="term" value="P:RNA modification"/>
    <property type="evidence" value="ECO:0007669"/>
    <property type="project" value="InterPro"/>
</dbReference>
<dbReference type="AlphaFoldDB" id="A0AAV7FD61"/>
<keyword evidence="3" id="KW-0812">Transmembrane</keyword>
<keyword evidence="1" id="KW-0677">Repeat</keyword>
<gene>
    <name evidence="5" type="ORF">H6P81_003047</name>
</gene>
<dbReference type="Pfam" id="PF14432">
    <property type="entry name" value="DYW_deaminase"/>
    <property type="match status" value="1"/>
</dbReference>
<feature type="repeat" description="PPR" evidence="2">
    <location>
        <begin position="429"/>
        <end position="463"/>
    </location>
</feature>
<evidence type="ECO:0000259" key="4">
    <source>
        <dbReference type="Pfam" id="PF14432"/>
    </source>
</evidence>
<sequence length="1021" mass="114087">MRVKIMLCISFIRGTFSKGDSAYFSHYTVEQFDIRESLPRCHQPGESSKFITSACLHSKVQIASPSISKGLSNTKDAAELVQFHSIIITLGLQQSVFFAGKLIKKYGELGNTTASCSVFNQVSHFINVFLWNSVIRVHTQNGRFQEALSFYSDMGKLKLCPDRFTFPSVVNACAGLLDVELGRTVHDHVVEMGFGSDLYIGNALIDMYARFGCLDRACHVFDSMPKRDAVSWNSIISGFCANEELEKALEFFFQMKVEGLVPDSFTVGSVFLACGNLVAMEEGEITHGLTIKIGVENYTTVTNGLIAMYCKFDYLIDARRLFDRMIQRDNVSWNTMISGYTQSGDGKEAIKLFQAMIMQFNPDLLTITAILRACGQMRDFKQGRLVHEYMIRNGYEVDTTAGNILITMYAQCGNLEASKEVFNQLRCKDSVSWNSLISGYIHHGSFDEAVECFKMMFWSDIKPDSVTYITLLSLFTNLGDLIYGKVLHTNLVKMGVDTGILVGNALISMYMTCGSEEAAFGEFEMIGSRDIVTWNAIIAGSVQAGNCCLGLRMFSRMKNEGISPDMATFLGALPACSFLAAKRHGKEIHGYILKHAWEHEIPVGNSLIDMYSRCGNLAYSVHVFNQMKGKDVVSWTTLIFAYGMYGNGRKALELFAQMEEAGIKPDHVAFIAVLYACSHTGLVKEGLTLFDRMNKEYKIVPVMEHYACVVDLLSRSGHLEEAENFIKKMPFKPDASIWGSLLSACRVKGENEMAKRLTKQITWLDSKNPGYYILMSNINASMGKWGEVKTIRKSMKAQGLRKVPGYSWIEINSKMYIFGTGDLLVEQSAQLYHLLKTLADLMAKEGYIADRSFVLHDVEEDDKTDMLCGHSERLAIAFGLLNTKQGTPLQIMKNLRMNLRVDYLIHTGKFCSFLSHYTGGKWKPGSGSGRGETSWSYNRREILARDVSEAEVKVRDSQKPVSIDGAATLNQLSAPISLILALIALLICFVYSAHGDLSETFDSGMWKSPEREAVLLRLDMA</sequence>
<dbReference type="NCBIfam" id="TIGR00756">
    <property type="entry name" value="PPR"/>
    <property type="match status" value="6"/>
</dbReference>
<feature type="repeat" description="PPR" evidence="2">
    <location>
        <begin position="363"/>
        <end position="397"/>
    </location>
</feature>
<dbReference type="GO" id="GO:0003723">
    <property type="term" value="F:RNA binding"/>
    <property type="evidence" value="ECO:0007669"/>
    <property type="project" value="InterPro"/>
</dbReference>
<dbReference type="FunFam" id="1.25.40.10:FF:000366">
    <property type="entry name" value="Pentatricopeptide (PPR) repeat-containing protein"/>
    <property type="match status" value="1"/>
</dbReference>
<feature type="repeat" description="PPR" evidence="2">
    <location>
        <begin position="329"/>
        <end position="359"/>
    </location>
</feature>
<keyword evidence="6" id="KW-1185">Reference proteome</keyword>
<dbReference type="Pfam" id="PF13041">
    <property type="entry name" value="PPR_2"/>
    <property type="match status" value="6"/>
</dbReference>
<feature type="repeat" description="PPR" evidence="2">
    <location>
        <begin position="228"/>
        <end position="262"/>
    </location>
</feature>
<dbReference type="FunFam" id="1.25.40.10:FF:000196">
    <property type="entry name" value="Pentatricopeptide repeat-containing protein At4g14850"/>
    <property type="match status" value="1"/>
</dbReference>
<evidence type="ECO:0000256" key="2">
    <source>
        <dbReference type="PROSITE-ProRule" id="PRU00708"/>
    </source>
</evidence>
<protein>
    <recommendedName>
        <fullName evidence="4">DYW domain-containing protein</fullName>
    </recommendedName>
</protein>
<evidence type="ECO:0000256" key="3">
    <source>
        <dbReference type="SAM" id="Phobius"/>
    </source>
</evidence>
<feature type="domain" description="DYW" evidence="4">
    <location>
        <begin position="846"/>
        <end position="897"/>
    </location>
</feature>
<dbReference type="FunFam" id="1.25.40.10:FF:000344">
    <property type="entry name" value="Pentatricopeptide repeat-containing protein"/>
    <property type="match status" value="1"/>
</dbReference>
<dbReference type="Proteomes" id="UP000825729">
    <property type="component" value="Unassembled WGS sequence"/>
</dbReference>
<dbReference type="FunFam" id="1.25.40.10:FF:000073">
    <property type="entry name" value="Pentatricopeptide repeat-containing protein chloroplastic"/>
    <property type="match status" value="1"/>
</dbReference>
<dbReference type="InterPro" id="IPR046848">
    <property type="entry name" value="E_motif"/>
</dbReference>
<dbReference type="Pfam" id="PF01535">
    <property type="entry name" value="PPR"/>
    <property type="match status" value="3"/>
</dbReference>
<feature type="repeat" description="PPR" evidence="2">
    <location>
        <begin position="631"/>
        <end position="665"/>
    </location>
</feature>
<dbReference type="EMBL" id="JAINDJ010000002">
    <property type="protein sequence ID" value="KAG9458539.1"/>
    <property type="molecule type" value="Genomic_DNA"/>
</dbReference>
<evidence type="ECO:0000313" key="6">
    <source>
        <dbReference type="Proteomes" id="UP000825729"/>
    </source>
</evidence>
<proteinExistence type="predicted"/>
<dbReference type="Gene3D" id="1.25.40.10">
    <property type="entry name" value="Tetratricopeptide repeat domain"/>
    <property type="match status" value="6"/>
</dbReference>
<name>A0AAV7FD61_ARIFI</name>
<feature type="repeat" description="PPR" evidence="2">
    <location>
        <begin position="530"/>
        <end position="564"/>
    </location>
</feature>
<organism evidence="5 6">
    <name type="scientific">Aristolochia fimbriata</name>
    <name type="common">White veined hardy Dutchman's pipe vine</name>
    <dbReference type="NCBI Taxonomy" id="158543"/>
    <lineage>
        <taxon>Eukaryota</taxon>
        <taxon>Viridiplantae</taxon>
        <taxon>Streptophyta</taxon>
        <taxon>Embryophyta</taxon>
        <taxon>Tracheophyta</taxon>
        <taxon>Spermatophyta</taxon>
        <taxon>Magnoliopsida</taxon>
        <taxon>Magnoliidae</taxon>
        <taxon>Piperales</taxon>
        <taxon>Aristolochiaceae</taxon>
        <taxon>Aristolochia</taxon>
    </lineage>
</organism>
<dbReference type="PANTHER" id="PTHR47926">
    <property type="entry name" value="PENTATRICOPEPTIDE REPEAT-CONTAINING PROTEIN"/>
    <property type="match status" value="1"/>
</dbReference>
<evidence type="ECO:0000313" key="5">
    <source>
        <dbReference type="EMBL" id="KAG9458539.1"/>
    </source>
</evidence>
<dbReference type="GO" id="GO:0008270">
    <property type="term" value="F:zinc ion binding"/>
    <property type="evidence" value="ECO:0007669"/>
    <property type="project" value="InterPro"/>
</dbReference>
<evidence type="ECO:0000256" key="1">
    <source>
        <dbReference type="ARBA" id="ARBA00022737"/>
    </source>
</evidence>
<feature type="transmembrane region" description="Helical" evidence="3">
    <location>
        <begin position="972"/>
        <end position="993"/>
    </location>
</feature>
<reference evidence="5 6" key="1">
    <citation type="submission" date="2021-07" db="EMBL/GenBank/DDBJ databases">
        <title>The Aristolochia fimbriata genome: insights into angiosperm evolution, floral development and chemical biosynthesis.</title>
        <authorList>
            <person name="Jiao Y."/>
        </authorList>
    </citation>
    <scope>NUCLEOTIDE SEQUENCE [LARGE SCALE GENOMIC DNA]</scope>
    <source>
        <strain evidence="5">IBCAS-2021</strain>
        <tissue evidence="5">Leaf</tissue>
    </source>
</reference>
<feature type="repeat" description="PPR" evidence="2">
    <location>
        <begin position="127"/>
        <end position="161"/>
    </location>
</feature>
<dbReference type="InterPro" id="IPR046960">
    <property type="entry name" value="PPR_At4g14850-like_plant"/>
</dbReference>
<dbReference type="PROSITE" id="PS51375">
    <property type="entry name" value="PPR"/>
    <property type="match status" value="7"/>
</dbReference>
<keyword evidence="3" id="KW-0472">Membrane</keyword>
<dbReference type="InterPro" id="IPR002885">
    <property type="entry name" value="PPR_rpt"/>
</dbReference>
<accession>A0AAV7FD61</accession>
<dbReference type="InterPro" id="IPR032867">
    <property type="entry name" value="DYW_dom"/>
</dbReference>
<dbReference type="Pfam" id="PF20431">
    <property type="entry name" value="E_motif"/>
    <property type="match status" value="1"/>
</dbReference>
<dbReference type="PANTHER" id="PTHR47926:SF533">
    <property type="entry name" value="DYW DOMAIN-CONTAINING PROTEIN"/>
    <property type="match status" value="1"/>
</dbReference>
<dbReference type="FunFam" id="1.25.40.10:FF:000144">
    <property type="entry name" value="Pentatricopeptide repeat-containing protein, mitochondrial"/>
    <property type="match status" value="1"/>
</dbReference>
<comment type="caution">
    <text evidence="5">The sequence shown here is derived from an EMBL/GenBank/DDBJ whole genome shotgun (WGS) entry which is preliminary data.</text>
</comment>
<dbReference type="InterPro" id="IPR011990">
    <property type="entry name" value="TPR-like_helical_dom_sf"/>
</dbReference>